<accession>A0A2V4AC18</accession>
<geneLocation type="plasmid" evidence="2">
    <name>ppmurdsm45305</name>
</geneLocation>
<keyword evidence="2" id="KW-1185">Reference proteome</keyword>
<comment type="caution">
    <text evidence="1">The sequence shown here is derived from an EMBL/GenBank/DDBJ whole genome shotgun (WGS) entry which is preliminary data.</text>
</comment>
<organism evidence="1 2">
    <name type="scientific">Prauserella muralis</name>
    <dbReference type="NCBI Taxonomy" id="588067"/>
    <lineage>
        <taxon>Bacteria</taxon>
        <taxon>Bacillati</taxon>
        <taxon>Actinomycetota</taxon>
        <taxon>Actinomycetes</taxon>
        <taxon>Pseudonocardiales</taxon>
        <taxon>Pseudonocardiaceae</taxon>
        <taxon>Prauserella</taxon>
    </lineage>
</organism>
<gene>
    <name evidence="1" type="ORF">BAY60_35915</name>
</gene>
<proteinExistence type="predicted"/>
<sequence length="99" mass="10881">MPLFPVNRVDPPRFAAAQHRLFAGMNLRIGTSATVHGVTWRDWINGLTLPAPACRQGWSGLGAAGELLPTTHWVTCRKCQRILGPDGPDQDQAPLFELH</sequence>
<dbReference type="EMBL" id="MASW01000024">
    <property type="protein sequence ID" value="PXY16639.1"/>
    <property type="molecule type" value="Genomic_DNA"/>
</dbReference>
<protein>
    <submittedName>
        <fullName evidence="1">Uncharacterized protein</fullName>
    </submittedName>
</protein>
<name>A0A2V4AC18_9PSEU</name>
<evidence type="ECO:0000313" key="2">
    <source>
        <dbReference type="Proteomes" id="UP000249915"/>
    </source>
</evidence>
<dbReference type="OrthoDB" id="3694316at2"/>
<evidence type="ECO:0000313" key="1">
    <source>
        <dbReference type="EMBL" id="PXY16639.1"/>
    </source>
</evidence>
<dbReference type="Proteomes" id="UP000249915">
    <property type="component" value="Plasmid pPmurDSM45305"/>
</dbReference>
<dbReference type="AlphaFoldDB" id="A0A2V4AC18"/>
<keyword evidence="1" id="KW-0614">Plasmid</keyword>
<reference evidence="1 2" key="1">
    <citation type="submission" date="2016-07" db="EMBL/GenBank/DDBJ databases">
        <title>Draft genome sequence of Prauserella muralis DSM 45305, isolated from a mould-covered wall in an indoor environment.</title>
        <authorList>
            <person name="Ruckert C."/>
            <person name="Albersmeier A."/>
            <person name="Jiang C.-L."/>
            <person name="Jiang Y."/>
            <person name="Kalinowski J."/>
            <person name="Schneider O."/>
            <person name="Winkler A."/>
            <person name="Zotchev S.B."/>
        </authorList>
    </citation>
    <scope>NUCLEOTIDE SEQUENCE [LARGE SCALE GENOMIC DNA]</scope>
    <source>
        <strain evidence="1 2">DSM 45305</strain>
        <plasmid evidence="2">ppmurdsm45305</plasmid>
    </source>
</reference>